<dbReference type="AlphaFoldDB" id="A0A4R9K0A1"/>
<dbReference type="PANTHER" id="PTHR23504:SF15">
    <property type="entry name" value="MAJOR FACILITATOR SUPERFAMILY (MFS) PROFILE DOMAIN-CONTAINING PROTEIN"/>
    <property type="match status" value="1"/>
</dbReference>
<evidence type="ECO:0000256" key="3">
    <source>
        <dbReference type="ARBA" id="ARBA00022692"/>
    </source>
</evidence>
<keyword evidence="5 6" id="KW-0472">Membrane</keyword>
<gene>
    <name evidence="8" type="ORF">EHQ58_11980</name>
</gene>
<evidence type="ECO:0000313" key="9">
    <source>
        <dbReference type="Proteomes" id="UP000297693"/>
    </source>
</evidence>
<dbReference type="InterPro" id="IPR036259">
    <property type="entry name" value="MFS_trans_sf"/>
</dbReference>
<keyword evidence="3 6" id="KW-0812">Transmembrane</keyword>
<evidence type="ECO:0000256" key="5">
    <source>
        <dbReference type="ARBA" id="ARBA00023136"/>
    </source>
</evidence>
<feature type="transmembrane region" description="Helical" evidence="6">
    <location>
        <begin position="401"/>
        <end position="418"/>
    </location>
</feature>
<feature type="domain" description="Major facilitator superfamily (MFS) profile" evidence="7">
    <location>
        <begin position="8"/>
        <end position="422"/>
    </location>
</feature>
<dbReference type="PROSITE" id="PS50850">
    <property type="entry name" value="MFS"/>
    <property type="match status" value="1"/>
</dbReference>
<dbReference type="OrthoDB" id="9793283at2"/>
<keyword evidence="2" id="KW-0813">Transport</keyword>
<sequence>MPNQNQHIKRILFLTVFTDMMGFSILFPLFPRTITHFLEKGDDPIFSIFYTWSQWLGECGDTKYTLVLFGGILGSIYSFLQFLSAPVWGKLSDRLGRRFILIFTTFGSVFGYSLWLFSSSFWMFVLSRVVTGITGGNISVASAAMADHTEEKTRASGMGMIGAGIGLGFVMGPLLGGISSTFTFLDPFYQSGTLVIFPVSALFALLVAFVNLIMIILFLPETKVHVSTLKGIHPILNIKNIQSKTLVRLCVLNLLFLTSFSGFEFVINFYLSEGFSFTPKSIGLSFLYMGTIIVLVQGGLVRRLNGMISEKRMVEYGSAGVLMGLLVLIFGDTIYHVFVALFFLAFGASLVNPGLSSFASLESGKADQGMAMGLFRSFGSLARAVSPILFSIIYFQKGPQFTFVLSMLILIVFGYLLHQTKSHSSSRI</sequence>
<feature type="transmembrane region" description="Helical" evidence="6">
    <location>
        <begin position="195"/>
        <end position="219"/>
    </location>
</feature>
<dbReference type="GO" id="GO:0016020">
    <property type="term" value="C:membrane"/>
    <property type="evidence" value="ECO:0007669"/>
    <property type="project" value="UniProtKB-SubCell"/>
</dbReference>
<dbReference type="PANTHER" id="PTHR23504">
    <property type="entry name" value="MAJOR FACILITATOR SUPERFAMILY DOMAIN-CONTAINING PROTEIN 10"/>
    <property type="match status" value="1"/>
</dbReference>
<dbReference type="Gene3D" id="1.20.1250.20">
    <property type="entry name" value="MFS general substrate transporter like domains"/>
    <property type="match status" value="1"/>
</dbReference>
<feature type="transmembrane region" description="Helical" evidence="6">
    <location>
        <begin position="95"/>
        <end position="115"/>
    </location>
</feature>
<comment type="caution">
    <text evidence="8">The sequence shown here is derived from an EMBL/GenBank/DDBJ whole genome shotgun (WGS) entry which is preliminary data.</text>
</comment>
<reference evidence="8" key="1">
    <citation type="journal article" date="2019" name="PLoS Negl. Trop. Dis.">
        <title>Revisiting the worldwide diversity of Leptospira species in the environment.</title>
        <authorList>
            <person name="Vincent A.T."/>
            <person name="Schiettekatte O."/>
            <person name="Bourhy P."/>
            <person name="Veyrier F.J."/>
            <person name="Picardeau M."/>
        </authorList>
    </citation>
    <scope>NUCLEOTIDE SEQUENCE [LARGE SCALE GENOMIC DNA]</scope>
    <source>
        <strain evidence="8">201702476</strain>
    </source>
</reference>
<dbReference type="Pfam" id="PF07690">
    <property type="entry name" value="MFS_1"/>
    <property type="match status" value="1"/>
</dbReference>
<keyword evidence="9" id="KW-1185">Reference proteome</keyword>
<feature type="transmembrane region" description="Helical" evidence="6">
    <location>
        <begin position="12"/>
        <end position="30"/>
    </location>
</feature>
<feature type="transmembrane region" description="Helical" evidence="6">
    <location>
        <begin position="373"/>
        <end position="395"/>
    </location>
</feature>
<evidence type="ECO:0000256" key="2">
    <source>
        <dbReference type="ARBA" id="ARBA00022448"/>
    </source>
</evidence>
<comment type="subcellular location">
    <subcellularLocation>
        <location evidence="1">Membrane</location>
        <topology evidence="1">Multi-pass membrane protein</topology>
    </subcellularLocation>
</comment>
<name>A0A4R9K0A1_9LEPT</name>
<feature type="transmembrane region" description="Helical" evidence="6">
    <location>
        <begin position="337"/>
        <end position="361"/>
    </location>
</feature>
<dbReference type="EMBL" id="RQGD01000034">
    <property type="protein sequence ID" value="TGL58098.1"/>
    <property type="molecule type" value="Genomic_DNA"/>
</dbReference>
<evidence type="ECO:0000259" key="7">
    <source>
        <dbReference type="PROSITE" id="PS50850"/>
    </source>
</evidence>
<dbReference type="InterPro" id="IPR020846">
    <property type="entry name" value="MFS_dom"/>
</dbReference>
<feature type="transmembrane region" description="Helical" evidence="6">
    <location>
        <begin position="157"/>
        <end position="175"/>
    </location>
</feature>
<evidence type="ECO:0000256" key="4">
    <source>
        <dbReference type="ARBA" id="ARBA00022989"/>
    </source>
</evidence>
<feature type="transmembrane region" description="Helical" evidence="6">
    <location>
        <begin position="64"/>
        <end position="83"/>
    </location>
</feature>
<proteinExistence type="predicted"/>
<organism evidence="8 9">
    <name type="scientific">Leptospira ognonensis</name>
    <dbReference type="NCBI Taxonomy" id="2484945"/>
    <lineage>
        <taxon>Bacteria</taxon>
        <taxon>Pseudomonadati</taxon>
        <taxon>Spirochaetota</taxon>
        <taxon>Spirochaetia</taxon>
        <taxon>Leptospirales</taxon>
        <taxon>Leptospiraceae</taxon>
        <taxon>Leptospira</taxon>
    </lineage>
</organism>
<protein>
    <submittedName>
        <fullName evidence="8">MFS transporter</fullName>
    </submittedName>
</protein>
<accession>A0A4R9K0A1</accession>
<keyword evidence="4 6" id="KW-1133">Transmembrane helix</keyword>
<evidence type="ECO:0000256" key="1">
    <source>
        <dbReference type="ARBA" id="ARBA00004141"/>
    </source>
</evidence>
<dbReference type="RefSeq" id="WP_135624115.1">
    <property type="nucleotide sequence ID" value="NZ_RQGD01000034.1"/>
</dbReference>
<feature type="transmembrane region" description="Helical" evidence="6">
    <location>
        <begin position="121"/>
        <end position="145"/>
    </location>
</feature>
<dbReference type="InterPro" id="IPR011701">
    <property type="entry name" value="MFS"/>
</dbReference>
<evidence type="ECO:0000256" key="6">
    <source>
        <dbReference type="SAM" id="Phobius"/>
    </source>
</evidence>
<dbReference type="GO" id="GO:0022857">
    <property type="term" value="F:transmembrane transporter activity"/>
    <property type="evidence" value="ECO:0007669"/>
    <property type="project" value="InterPro"/>
</dbReference>
<evidence type="ECO:0000313" key="8">
    <source>
        <dbReference type="EMBL" id="TGL58098.1"/>
    </source>
</evidence>
<feature type="transmembrane region" description="Helical" evidence="6">
    <location>
        <begin position="313"/>
        <end position="331"/>
    </location>
</feature>
<dbReference type="SUPFAM" id="SSF103473">
    <property type="entry name" value="MFS general substrate transporter"/>
    <property type="match status" value="1"/>
</dbReference>
<dbReference type="Proteomes" id="UP000297693">
    <property type="component" value="Unassembled WGS sequence"/>
</dbReference>
<feature type="transmembrane region" description="Helical" evidence="6">
    <location>
        <begin position="282"/>
        <end position="301"/>
    </location>
</feature>
<feature type="transmembrane region" description="Helical" evidence="6">
    <location>
        <begin position="246"/>
        <end position="270"/>
    </location>
</feature>